<dbReference type="PANTHER" id="PTHR41368:SF1">
    <property type="entry name" value="PROTEIN YGHO"/>
    <property type="match status" value="1"/>
</dbReference>
<dbReference type="PATRIC" id="fig|1433126.3.peg.2816"/>
<dbReference type="KEGG" id="rbc:BN938_2846"/>
<organism evidence="1 2">
    <name type="scientific">Mucinivorans hirudinis</name>
    <dbReference type="NCBI Taxonomy" id="1433126"/>
    <lineage>
        <taxon>Bacteria</taxon>
        <taxon>Pseudomonadati</taxon>
        <taxon>Bacteroidota</taxon>
        <taxon>Bacteroidia</taxon>
        <taxon>Bacteroidales</taxon>
        <taxon>Rikenellaceae</taxon>
        <taxon>Mucinivorans</taxon>
    </lineage>
</organism>
<dbReference type="OrthoDB" id="9806005at2"/>
<gene>
    <name evidence="1" type="ORF">BN938_2846</name>
</gene>
<dbReference type="STRING" id="1433126.BN938_2846"/>
<accession>A0A060RBF6</accession>
<evidence type="ECO:0000313" key="1">
    <source>
        <dbReference type="EMBL" id="CDN32912.1"/>
    </source>
</evidence>
<protein>
    <recommendedName>
        <fullName evidence="3">N-acetyltransferase domain-containing protein</fullName>
    </recommendedName>
</protein>
<dbReference type="eggNOG" id="COG0456">
    <property type="taxonomic scope" value="Bacteria"/>
</dbReference>
<evidence type="ECO:0000313" key="2">
    <source>
        <dbReference type="Proteomes" id="UP000027616"/>
    </source>
</evidence>
<dbReference type="InterPro" id="IPR016181">
    <property type="entry name" value="Acyl_CoA_acyltransferase"/>
</dbReference>
<dbReference type="AlphaFoldDB" id="A0A060RBF6"/>
<reference evidence="1 2" key="1">
    <citation type="journal article" date="2015" name="Genome Announc.">
        <title>Complete Genome Sequence of the Novel Leech Symbiont Mucinivorans hirudinis M3T.</title>
        <authorList>
            <person name="Nelson M.C."/>
            <person name="Bomar L."/>
            <person name="Graf J."/>
        </authorList>
    </citation>
    <scope>NUCLEOTIDE SEQUENCE [LARGE SCALE GENOMIC DNA]</scope>
    <source>
        <strain evidence="2">M3</strain>
    </source>
</reference>
<name>A0A060RBF6_9BACT</name>
<proteinExistence type="predicted"/>
<dbReference type="InterPro" id="IPR039968">
    <property type="entry name" value="BcerS-like"/>
</dbReference>
<dbReference type="HOGENOM" id="CLU_053649_0_0_10"/>
<dbReference type="Proteomes" id="UP000027616">
    <property type="component" value="Chromosome I"/>
</dbReference>
<sequence length="400" mass="46501">MNSFRLVEVTRRSQERLFLDVAVMINGGDPNWVQPLDVDILSVFDPAKNHLFIDGEAIRWVLMDGEKAVGRIAAFYNRQLAAKEEQPTGGCGFFECIDNRQAANVLFDAAREWLRERGMEAMDGSVNFGDRMSWWGVLAEGFHQPLYGSNYNPEYYTGLFEGYGFQNYYNQHIYLRRLESDILLNSALLEKAARIFANPEYTFCNPSLKNIEKLAEDFRKVYNSGWANFEGVKPLTQEHALELIRTMRPVIDPEVIFFAYHNGVPVGFFVMIPDLNQIIGDFGGKFGLIQKLKLLYRLKFTRRINRLTGVVFGVSSDYQGKGIESGMIRQFEIYAQRRHETGKTRYRNLEMMWIGDFNPVMMRVCESYVNSVKYKRLVTYRYLFDREKPFSRAPRLGKKR</sequence>
<evidence type="ECO:0008006" key="3">
    <source>
        <dbReference type="Google" id="ProtNLM"/>
    </source>
</evidence>
<dbReference type="SUPFAM" id="SSF55729">
    <property type="entry name" value="Acyl-CoA N-acyltransferases (Nat)"/>
    <property type="match status" value="1"/>
</dbReference>
<keyword evidence="2" id="KW-1185">Reference proteome</keyword>
<dbReference type="PANTHER" id="PTHR41368">
    <property type="entry name" value="PROTEIN YGHO"/>
    <property type="match status" value="1"/>
</dbReference>
<dbReference type="EMBL" id="HG934468">
    <property type="protein sequence ID" value="CDN32912.1"/>
    <property type="molecule type" value="Genomic_DNA"/>
</dbReference>
<dbReference type="Gene3D" id="3.40.630.30">
    <property type="match status" value="1"/>
</dbReference>